<dbReference type="AlphaFoldDB" id="A0A2T3YR20"/>
<feature type="transmembrane region" description="Helical" evidence="8">
    <location>
        <begin position="149"/>
        <end position="171"/>
    </location>
</feature>
<dbReference type="Proteomes" id="UP000240493">
    <property type="component" value="Unassembled WGS sequence"/>
</dbReference>
<feature type="transmembrane region" description="Helical" evidence="8">
    <location>
        <begin position="12"/>
        <end position="28"/>
    </location>
</feature>
<evidence type="ECO:0000313" key="10">
    <source>
        <dbReference type="EMBL" id="PTB35012.1"/>
    </source>
</evidence>
<evidence type="ECO:0000256" key="5">
    <source>
        <dbReference type="ARBA" id="ARBA00022989"/>
    </source>
</evidence>
<dbReference type="PANTHER" id="PTHR48022:SF77">
    <property type="entry name" value="MAJOR FACILITATOR SUPERFAMILY (MFS) PROFILE DOMAIN-CONTAINING PROTEIN"/>
    <property type="match status" value="1"/>
</dbReference>
<reference evidence="10 11" key="1">
    <citation type="submission" date="2016-07" db="EMBL/GenBank/DDBJ databases">
        <title>Multiple horizontal gene transfer events from other fungi enriched the ability of initially mycotrophic Trichoderma (Ascomycota) to feed on dead plant biomass.</title>
        <authorList>
            <consortium name="DOE Joint Genome Institute"/>
            <person name="Aerts A."/>
            <person name="Atanasova L."/>
            <person name="Chenthamara K."/>
            <person name="Zhang J."/>
            <person name="Grujic M."/>
            <person name="Henrissat B."/>
            <person name="Kuo A."/>
            <person name="Salamov A."/>
            <person name="Lipzen A."/>
            <person name="Labutti K."/>
            <person name="Barry K."/>
            <person name="Miao Y."/>
            <person name="Rahimi M.J."/>
            <person name="Shen Q."/>
            <person name="Grigoriev I.V."/>
            <person name="Kubicek C.P."/>
            <person name="Druzhinina I.S."/>
        </authorList>
    </citation>
    <scope>NUCLEOTIDE SEQUENCE [LARGE SCALE GENOMIC DNA]</scope>
    <source>
        <strain evidence="10 11">CBS 433.97</strain>
    </source>
</reference>
<dbReference type="STRING" id="1042311.A0A2T3YR20"/>
<keyword evidence="6 8" id="KW-0472">Membrane</keyword>
<dbReference type="PROSITE" id="PS50850">
    <property type="entry name" value="MFS"/>
    <property type="match status" value="1"/>
</dbReference>
<comment type="subcellular location">
    <subcellularLocation>
        <location evidence="1">Membrane</location>
        <topology evidence="1">Multi-pass membrane protein</topology>
    </subcellularLocation>
</comment>
<dbReference type="InterPro" id="IPR005828">
    <property type="entry name" value="MFS_sugar_transport-like"/>
</dbReference>
<evidence type="ECO:0000256" key="3">
    <source>
        <dbReference type="ARBA" id="ARBA00022448"/>
    </source>
</evidence>
<evidence type="ECO:0000256" key="7">
    <source>
        <dbReference type="RuleBase" id="RU003346"/>
    </source>
</evidence>
<dbReference type="NCBIfam" id="TIGR00879">
    <property type="entry name" value="SP"/>
    <property type="match status" value="1"/>
</dbReference>
<feature type="domain" description="Major facilitator superfamily (MFS) profile" evidence="9">
    <location>
        <begin position="15"/>
        <end position="456"/>
    </location>
</feature>
<keyword evidence="11" id="KW-1185">Reference proteome</keyword>
<feature type="transmembrane region" description="Helical" evidence="8">
    <location>
        <begin position="183"/>
        <end position="202"/>
    </location>
</feature>
<keyword evidence="3 7" id="KW-0813">Transport</keyword>
<evidence type="ECO:0000259" key="9">
    <source>
        <dbReference type="PROSITE" id="PS50850"/>
    </source>
</evidence>
<dbReference type="PANTHER" id="PTHR48022">
    <property type="entry name" value="PLASTIDIC GLUCOSE TRANSPORTER 4"/>
    <property type="match status" value="1"/>
</dbReference>
<evidence type="ECO:0000256" key="8">
    <source>
        <dbReference type="SAM" id="Phobius"/>
    </source>
</evidence>
<dbReference type="InterPro" id="IPR050360">
    <property type="entry name" value="MFS_Sugar_Transporters"/>
</dbReference>
<evidence type="ECO:0000313" key="11">
    <source>
        <dbReference type="Proteomes" id="UP000240493"/>
    </source>
</evidence>
<dbReference type="InterPro" id="IPR036259">
    <property type="entry name" value="MFS_trans_sf"/>
</dbReference>
<accession>A0A2T3YR20</accession>
<feature type="transmembrane region" description="Helical" evidence="8">
    <location>
        <begin position="331"/>
        <end position="354"/>
    </location>
</feature>
<name>A0A2T3YR20_TRIA4</name>
<feature type="transmembrane region" description="Helical" evidence="8">
    <location>
        <begin position="360"/>
        <end position="382"/>
    </location>
</feature>
<evidence type="ECO:0000256" key="2">
    <source>
        <dbReference type="ARBA" id="ARBA00010992"/>
    </source>
</evidence>
<dbReference type="Pfam" id="PF00083">
    <property type="entry name" value="Sugar_tr"/>
    <property type="match status" value="1"/>
</dbReference>
<comment type="similarity">
    <text evidence="2 7">Belongs to the major facilitator superfamily. Sugar transporter (TC 2.A.1.1) family.</text>
</comment>
<keyword evidence="5 8" id="KW-1133">Transmembrane helix</keyword>
<dbReference type="GO" id="GO:0016020">
    <property type="term" value="C:membrane"/>
    <property type="evidence" value="ECO:0007669"/>
    <property type="project" value="UniProtKB-SubCell"/>
</dbReference>
<gene>
    <name evidence="10" type="ORF">M441DRAFT_63071</name>
</gene>
<proteinExistence type="inferred from homology"/>
<dbReference type="InterPro" id="IPR020846">
    <property type="entry name" value="MFS_dom"/>
</dbReference>
<evidence type="ECO:0000256" key="4">
    <source>
        <dbReference type="ARBA" id="ARBA00022692"/>
    </source>
</evidence>
<evidence type="ECO:0000256" key="6">
    <source>
        <dbReference type="ARBA" id="ARBA00023136"/>
    </source>
</evidence>
<dbReference type="SUPFAM" id="SSF103473">
    <property type="entry name" value="MFS general substrate transporter"/>
    <property type="match status" value="1"/>
</dbReference>
<keyword evidence="4 8" id="KW-0812">Transmembrane</keyword>
<evidence type="ECO:0000256" key="1">
    <source>
        <dbReference type="ARBA" id="ARBA00004141"/>
    </source>
</evidence>
<feature type="transmembrane region" description="Helical" evidence="8">
    <location>
        <begin position="121"/>
        <end position="137"/>
    </location>
</feature>
<dbReference type="InterPro" id="IPR003663">
    <property type="entry name" value="Sugar/inositol_transpt"/>
</dbReference>
<feature type="transmembrane region" description="Helical" evidence="8">
    <location>
        <begin position="299"/>
        <end position="319"/>
    </location>
</feature>
<dbReference type="OrthoDB" id="6612291at2759"/>
<dbReference type="Gene3D" id="1.20.1250.20">
    <property type="entry name" value="MFS general substrate transporter like domains"/>
    <property type="match status" value="1"/>
</dbReference>
<dbReference type="EMBL" id="KZ679284">
    <property type="protein sequence ID" value="PTB35012.1"/>
    <property type="molecule type" value="Genomic_DNA"/>
</dbReference>
<sequence>MKGYLRYFNRPLAGAVVLIATSTFNYGFDNQGFATTQAMDAFTRRFGVKAADGTYALDGVWLSLFSSLIYIGFGAGIILGSWLSARVGRRKAMFLLSAYEVITATIIVTSQNRAQILAGRVLNYVYVGMELSVVPVFQSEIVPAEIRGFVVGTYQFALIAGGLILNIICLGTSGIQDDRAFRIPYGLFYIIPAIIMAGIFFVPESPRWLIIMDRHEEALTNLHKLRDGVFSEEEITREFEVMRIAVANEKDQGKFSELFHRNNILRTFIACGVHGFQNACGQDLVSKFGSLIVKSLGTISPFIMTVVFALTNMVFVFIGMTLSDKTGRRPLLLLSAFMQLAGMLILGGIGTTGWPLEPRFQAVTIVMLCLITAGFSIGFAPLANVVTTEITSLHLRDMTQRIACCMNVIANFAVGFSTPYLLNAPYAHLEMQIGWVYAPVCALAFLFVWFFVPECKGKTLEETDWLFKHHIPIREFGKYQVPNLYSEHEAKVLEDNKKTIEEFQVENVEG</sequence>
<protein>
    <recommendedName>
        <fullName evidence="9">Major facilitator superfamily (MFS) profile domain-containing protein</fullName>
    </recommendedName>
</protein>
<dbReference type="GO" id="GO:0005351">
    <property type="term" value="F:carbohydrate:proton symporter activity"/>
    <property type="evidence" value="ECO:0007669"/>
    <property type="project" value="TreeGrafter"/>
</dbReference>
<organism evidence="10 11">
    <name type="scientific">Trichoderma asperellum (strain ATCC 204424 / CBS 433.97 / NBRC 101777)</name>
    <dbReference type="NCBI Taxonomy" id="1042311"/>
    <lineage>
        <taxon>Eukaryota</taxon>
        <taxon>Fungi</taxon>
        <taxon>Dikarya</taxon>
        <taxon>Ascomycota</taxon>
        <taxon>Pezizomycotina</taxon>
        <taxon>Sordariomycetes</taxon>
        <taxon>Hypocreomycetidae</taxon>
        <taxon>Hypocreales</taxon>
        <taxon>Hypocreaceae</taxon>
        <taxon>Trichoderma</taxon>
    </lineage>
</organism>
<feature type="transmembrane region" description="Helical" evidence="8">
    <location>
        <begin position="60"/>
        <end position="83"/>
    </location>
</feature>
<feature type="transmembrane region" description="Helical" evidence="8">
    <location>
        <begin position="434"/>
        <end position="452"/>
    </location>
</feature>
<feature type="transmembrane region" description="Helical" evidence="8">
    <location>
        <begin position="402"/>
        <end position="422"/>
    </location>
</feature>